<dbReference type="Pfam" id="PF05915">
    <property type="entry name" value="TMEM_230_134"/>
    <property type="match status" value="1"/>
</dbReference>
<dbReference type="PANTHER" id="PTHR15664">
    <property type="entry name" value="C20ORF30 PROTEIN"/>
    <property type="match status" value="1"/>
</dbReference>
<protein>
    <recommendedName>
        <fullName evidence="17">Transmembrane protein 230</fullName>
    </recommendedName>
</protein>
<evidence type="ECO:0000313" key="19">
    <source>
        <dbReference type="EMBL" id="EAY05976.1"/>
    </source>
</evidence>
<evidence type="ECO:0000256" key="5">
    <source>
        <dbReference type="ARBA" id="ARBA00004419"/>
    </source>
</evidence>
<evidence type="ECO:0000256" key="18">
    <source>
        <dbReference type="SAM" id="Phobius"/>
    </source>
</evidence>
<dbReference type="EMBL" id="DS113435">
    <property type="protein sequence ID" value="EAY05976.1"/>
    <property type="molecule type" value="Genomic_DNA"/>
</dbReference>
<evidence type="ECO:0000256" key="15">
    <source>
        <dbReference type="ARBA" id="ARBA00023329"/>
    </source>
</evidence>
<evidence type="ECO:0000256" key="1">
    <source>
        <dbReference type="ARBA" id="ARBA00004141"/>
    </source>
</evidence>
<keyword evidence="11 18" id="KW-1133">Transmembrane helix</keyword>
<sequence>MKEGKVQPQKSLPIRIYELWPNFKAWCAAGDPPPQTQVKSLYLMVFLLVFGITTGTIWILSTFFNYFQGSIEHTWIFLFASFITLLPGVYALDISYHCWRRHRGYDWWIIPHFE</sequence>
<evidence type="ECO:0000256" key="3">
    <source>
        <dbReference type="ARBA" id="ARBA00004234"/>
    </source>
</evidence>
<dbReference type="GO" id="GO:0005794">
    <property type="term" value="C:Golgi apparatus"/>
    <property type="evidence" value="ECO:0007669"/>
    <property type="project" value="UniProtKB-SubCell"/>
</dbReference>
<keyword evidence="14 18" id="KW-0472">Membrane</keyword>
<dbReference type="VEuPathDB" id="TrichDB:TVAGG3_0742970"/>
<comment type="subcellular location">
    <subcellularLocation>
        <location evidence="5">Cytoplasmic vesicle</location>
        <location evidence="5">Autophagosome</location>
    </subcellularLocation>
    <subcellularLocation>
        <location evidence="3">Cytoplasmic vesicle</location>
        <location evidence="3">Secretory vesicle</location>
        <location evidence="3">Synaptic vesicle</location>
    </subcellularLocation>
    <subcellularLocation>
        <location evidence="4">Early endosome</location>
    </subcellularLocation>
    <subcellularLocation>
        <location evidence="6">Golgi apparatus</location>
        <location evidence="6">trans-Golgi network</location>
    </subcellularLocation>
    <subcellularLocation>
        <location evidence="7">Late endosome</location>
    </subcellularLocation>
    <subcellularLocation>
        <location evidence="1">Membrane</location>
        <topology evidence="1">Multi-pass membrane protein</topology>
    </subcellularLocation>
    <subcellularLocation>
        <location evidence="2">Recycling endosome</location>
    </subcellularLocation>
</comment>
<keyword evidence="20" id="KW-1185">Reference proteome</keyword>
<dbReference type="GO" id="GO:0005776">
    <property type="term" value="C:autophagosome"/>
    <property type="evidence" value="ECO:0007669"/>
    <property type="project" value="UniProtKB-SubCell"/>
</dbReference>
<dbReference type="Proteomes" id="UP000001542">
    <property type="component" value="Unassembled WGS sequence"/>
</dbReference>
<evidence type="ECO:0000256" key="13">
    <source>
        <dbReference type="ARBA" id="ARBA00023034"/>
    </source>
</evidence>
<dbReference type="RefSeq" id="XP_001318199.1">
    <property type="nucleotide sequence ID" value="XM_001318164.1"/>
</dbReference>
<dbReference type="InterPro" id="IPR008590">
    <property type="entry name" value="TMEM_230/134"/>
</dbReference>
<evidence type="ECO:0000256" key="16">
    <source>
        <dbReference type="ARBA" id="ARBA00024003"/>
    </source>
</evidence>
<dbReference type="InParanoid" id="A2EMZ1"/>
<evidence type="ECO:0000256" key="10">
    <source>
        <dbReference type="ARBA" id="ARBA00022753"/>
    </source>
</evidence>
<name>A2EMZ1_TRIV3</name>
<evidence type="ECO:0000256" key="8">
    <source>
        <dbReference type="ARBA" id="ARBA00007743"/>
    </source>
</evidence>
<dbReference type="GO" id="GO:0005769">
    <property type="term" value="C:early endosome"/>
    <property type="evidence" value="ECO:0007669"/>
    <property type="project" value="UniProtKB-SubCell"/>
</dbReference>
<reference evidence="19" key="1">
    <citation type="submission" date="2006-10" db="EMBL/GenBank/DDBJ databases">
        <authorList>
            <person name="Amadeo P."/>
            <person name="Zhao Q."/>
            <person name="Wortman J."/>
            <person name="Fraser-Liggett C."/>
            <person name="Carlton J."/>
        </authorList>
    </citation>
    <scope>NUCLEOTIDE SEQUENCE</scope>
    <source>
        <strain evidence="19">G3</strain>
    </source>
</reference>
<dbReference type="GO" id="GO:0055037">
    <property type="term" value="C:recycling endosome"/>
    <property type="evidence" value="ECO:0007669"/>
    <property type="project" value="UniProtKB-SubCell"/>
</dbReference>
<comment type="similarity">
    <text evidence="8">Belongs to the TMEM134/TMEM230 family.</text>
</comment>
<dbReference type="GO" id="GO:0012505">
    <property type="term" value="C:endomembrane system"/>
    <property type="evidence" value="ECO:0000318"/>
    <property type="project" value="GO_Central"/>
</dbReference>
<evidence type="ECO:0000256" key="14">
    <source>
        <dbReference type="ARBA" id="ARBA00023136"/>
    </source>
</evidence>
<comment type="function">
    <text evidence="16">Involved in trafficking and recycling of synaptic vesicles.</text>
</comment>
<reference evidence="19" key="2">
    <citation type="journal article" date="2007" name="Science">
        <title>Draft genome sequence of the sexually transmitted pathogen Trichomonas vaginalis.</title>
        <authorList>
            <person name="Carlton J.M."/>
            <person name="Hirt R.P."/>
            <person name="Silva J.C."/>
            <person name="Delcher A.L."/>
            <person name="Schatz M."/>
            <person name="Zhao Q."/>
            <person name="Wortman J.R."/>
            <person name="Bidwell S.L."/>
            <person name="Alsmark U.C.M."/>
            <person name="Besteiro S."/>
            <person name="Sicheritz-Ponten T."/>
            <person name="Noel C.J."/>
            <person name="Dacks J.B."/>
            <person name="Foster P.G."/>
            <person name="Simillion C."/>
            <person name="Van de Peer Y."/>
            <person name="Miranda-Saavedra D."/>
            <person name="Barton G.J."/>
            <person name="Westrop G.D."/>
            <person name="Mueller S."/>
            <person name="Dessi D."/>
            <person name="Fiori P.L."/>
            <person name="Ren Q."/>
            <person name="Paulsen I."/>
            <person name="Zhang H."/>
            <person name="Bastida-Corcuera F.D."/>
            <person name="Simoes-Barbosa A."/>
            <person name="Brown M.T."/>
            <person name="Hayes R.D."/>
            <person name="Mukherjee M."/>
            <person name="Okumura C.Y."/>
            <person name="Schneider R."/>
            <person name="Smith A.J."/>
            <person name="Vanacova S."/>
            <person name="Villalvazo M."/>
            <person name="Haas B.J."/>
            <person name="Pertea M."/>
            <person name="Feldblyum T.V."/>
            <person name="Utterback T.R."/>
            <person name="Shu C.L."/>
            <person name="Osoegawa K."/>
            <person name="de Jong P.J."/>
            <person name="Hrdy I."/>
            <person name="Horvathova L."/>
            <person name="Zubacova Z."/>
            <person name="Dolezal P."/>
            <person name="Malik S.B."/>
            <person name="Logsdon J.M. Jr."/>
            <person name="Henze K."/>
            <person name="Gupta A."/>
            <person name="Wang C.C."/>
            <person name="Dunne R.L."/>
            <person name="Upcroft J.A."/>
            <person name="Upcroft P."/>
            <person name="White O."/>
            <person name="Salzberg S.L."/>
            <person name="Tang P."/>
            <person name="Chiu C.-H."/>
            <person name="Lee Y.-S."/>
            <person name="Embley T.M."/>
            <person name="Coombs G.H."/>
            <person name="Mottram J.C."/>
            <person name="Tachezy J."/>
            <person name="Fraser-Liggett C.M."/>
            <person name="Johnson P.J."/>
        </authorList>
    </citation>
    <scope>NUCLEOTIDE SEQUENCE [LARGE SCALE GENOMIC DNA]</scope>
    <source>
        <strain evidence="19">G3</strain>
    </source>
</reference>
<dbReference type="PANTHER" id="PTHR15664:SF6">
    <property type="entry name" value="TRANSMEMBRANE PROTEIN 230"/>
    <property type="match status" value="1"/>
</dbReference>
<keyword evidence="10" id="KW-0967">Endosome</keyword>
<dbReference type="AlphaFoldDB" id="A2EMZ1"/>
<proteinExistence type="inferred from homology"/>
<dbReference type="GO" id="GO:0016020">
    <property type="term" value="C:membrane"/>
    <property type="evidence" value="ECO:0007669"/>
    <property type="project" value="UniProtKB-SubCell"/>
</dbReference>
<keyword evidence="12" id="KW-0770">Synapse</keyword>
<feature type="transmembrane region" description="Helical" evidence="18">
    <location>
        <begin position="41"/>
        <end position="67"/>
    </location>
</feature>
<evidence type="ECO:0000256" key="11">
    <source>
        <dbReference type="ARBA" id="ARBA00022989"/>
    </source>
</evidence>
<evidence type="ECO:0000256" key="4">
    <source>
        <dbReference type="ARBA" id="ARBA00004412"/>
    </source>
</evidence>
<keyword evidence="13" id="KW-0333">Golgi apparatus</keyword>
<dbReference type="GO" id="GO:0005770">
    <property type="term" value="C:late endosome"/>
    <property type="evidence" value="ECO:0007669"/>
    <property type="project" value="UniProtKB-SubCell"/>
</dbReference>
<dbReference type="InterPro" id="IPR044234">
    <property type="entry name" value="TMEM230"/>
</dbReference>
<keyword evidence="9 18" id="KW-0812">Transmembrane</keyword>
<accession>A2EMZ1</accession>
<evidence type="ECO:0000256" key="12">
    <source>
        <dbReference type="ARBA" id="ARBA00023018"/>
    </source>
</evidence>
<gene>
    <name evidence="19" type="ORF">TVAG_124000</name>
</gene>
<feature type="transmembrane region" description="Helical" evidence="18">
    <location>
        <begin position="73"/>
        <end position="92"/>
    </location>
</feature>
<evidence type="ECO:0000256" key="7">
    <source>
        <dbReference type="ARBA" id="ARBA00004603"/>
    </source>
</evidence>
<evidence type="ECO:0000256" key="6">
    <source>
        <dbReference type="ARBA" id="ARBA00004601"/>
    </source>
</evidence>
<keyword evidence="15" id="KW-0968">Cytoplasmic vesicle</keyword>
<evidence type="ECO:0000256" key="9">
    <source>
        <dbReference type="ARBA" id="ARBA00022692"/>
    </source>
</evidence>
<organism evidence="19 20">
    <name type="scientific">Trichomonas vaginalis (strain ATCC PRA-98 / G3)</name>
    <dbReference type="NCBI Taxonomy" id="412133"/>
    <lineage>
        <taxon>Eukaryota</taxon>
        <taxon>Metamonada</taxon>
        <taxon>Parabasalia</taxon>
        <taxon>Trichomonadida</taxon>
        <taxon>Trichomonadidae</taxon>
        <taxon>Trichomonas</taxon>
    </lineage>
</organism>
<evidence type="ECO:0000256" key="2">
    <source>
        <dbReference type="ARBA" id="ARBA00004172"/>
    </source>
</evidence>
<dbReference type="KEGG" id="tva:4763848"/>
<evidence type="ECO:0000256" key="17">
    <source>
        <dbReference type="ARBA" id="ARBA00024088"/>
    </source>
</evidence>
<evidence type="ECO:0000313" key="20">
    <source>
        <dbReference type="Proteomes" id="UP000001542"/>
    </source>
</evidence>
<dbReference type="VEuPathDB" id="TrichDB:TVAG_124000"/>